<dbReference type="Proteomes" id="UP000176678">
    <property type="component" value="Unassembled WGS sequence"/>
</dbReference>
<dbReference type="PANTHER" id="PTHR43179:SF7">
    <property type="entry name" value="RHAMNOSYLTRANSFERASE WBBL"/>
    <property type="match status" value="1"/>
</dbReference>
<proteinExistence type="predicted"/>
<dbReference type="SUPFAM" id="SSF53448">
    <property type="entry name" value="Nucleotide-diphospho-sugar transferases"/>
    <property type="match status" value="1"/>
</dbReference>
<evidence type="ECO:0008006" key="3">
    <source>
        <dbReference type="Google" id="ProtNLM"/>
    </source>
</evidence>
<sequence>MDDIAVTIVNYKMKEDTAQCLDSLFADIAGSALRVRVVVLDNASGDNIAGYLAVHFPAVSCITLSKNIGFGAGQNKAMASAPAKYYFLVNPDIVFPENGHVLERLYVWMENHPKVGMAGPQLLNRDGTLQYSCYRFPRFFAQPARRLGLSARYRSMARQVDEFLMKDFDHTRTQPVDWIMGSAMFVRGSAVAQVGAFDERFFMYFEDCDWCRRFWEAGWPVYYAHDIRLTHGHRRASATVPGLKAILLNPLTRIHIKSWLKYFWKWGVRSV</sequence>
<dbReference type="Gene3D" id="3.90.550.10">
    <property type="entry name" value="Spore Coat Polysaccharide Biosynthesis Protein SpsA, Chain A"/>
    <property type="match status" value="1"/>
</dbReference>
<dbReference type="PANTHER" id="PTHR43179">
    <property type="entry name" value="RHAMNOSYLTRANSFERASE WBBL"/>
    <property type="match status" value="1"/>
</dbReference>
<evidence type="ECO:0000313" key="1">
    <source>
        <dbReference type="EMBL" id="OGL88509.1"/>
    </source>
</evidence>
<dbReference type="AlphaFoldDB" id="A0A1F7VDC1"/>
<dbReference type="CDD" id="cd04186">
    <property type="entry name" value="GT_2_like_c"/>
    <property type="match status" value="1"/>
</dbReference>
<organism evidence="1 2">
    <name type="scientific">Candidatus Uhrbacteria bacterium RIFCSPLOWO2_02_FULL_51_9</name>
    <dbReference type="NCBI Taxonomy" id="1802410"/>
    <lineage>
        <taxon>Bacteria</taxon>
        <taxon>Candidatus Uhriibacteriota</taxon>
    </lineage>
</organism>
<dbReference type="Pfam" id="PF13641">
    <property type="entry name" value="Glyco_tranf_2_3"/>
    <property type="match status" value="1"/>
</dbReference>
<accession>A0A1F7VDC1</accession>
<dbReference type="EMBL" id="MGES01000043">
    <property type="protein sequence ID" value="OGL88509.1"/>
    <property type="molecule type" value="Genomic_DNA"/>
</dbReference>
<dbReference type="InterPro" id="IPR029044">
    <property type="entry name" value="Nucleotide-diphossugar_trans"/>
</dbReference>
<evidence type="ECO:0000313" key="2">
    <source>
        <dbReference type="Proteomes" id="UP000176678"/>
    </source>
</evidence>
<name>A0A1F7VDC1_9BACT</name>
<dbReference type="STRING" id="1802410.A3H75_02630"/>
<gene>
    <name evidence="1" type="ORF">A3H75_02630</name>
</gene>
<comment type="caution">
    <text evidence="1">The sequence shown here is derived from an EMBL/GenBank/DDBJ whole genome shotgun (WGS) entry which is preliminary data.</text>
</comment>
<reference evidence="1 2" key="1">
    <citation type="journal article" date="2016" name="Nat. Commun.">
        <title>Thousands of microbial genomes shed light on interconnected biogeochemical processes in an aquifer system.</title>
        <authorList>
            <person name="Anantharaman K."/>
            <person name="Brown C.T."/>
            <person name="Hug L.A."/>
            <person name="Sharon I."/>
            <person name="Castelle C.J."/>
            <person name="Probst A.J."/>
            <person name="Thomas B.C."/>
            <person name="Singh A."/>
            <person name="Wilkins M.J."/>
            <person name="Karaoz U."/>
            <person name="Brodie E.L."/>
            <person name="Williams K.H."/>
            <person name="Hubbard S.S."/>
            <person name="Banfield J.F."/>
        </authorList>
    </citation>
    <scope>NUCLEOTIDE SEQUENCE [LARGE SCALE GENOMIC DNA]</scope>
</reference>
<protein>
    <recommendedName>
        <fullName evidence="3">Glycosyltransferase 2-like domain-containing protein</fullName>
    </recommendedName>
</protein>